<dbReference type="VEuPathDB" id="FungiDB:PC110_g8264"/>
<sequence>MKINPMSDIPLEGFKHRFASDAAAGSGFLEIIQWLHFNIQARCTHRAMDVAAGKGHLEKVQWLHVRSTLAMHDAAQNGHLKAVKWLHANRSEGCHVLTMKRAAEHSDLEMVK</sequence>
<dbReference type="InterPro" id="IPR036770">
    <property type="entry name" value="Ankyrin_rpt-contain_sf"/>
</dbReference>
<name>A0A8T1HM86_9STRA</name>
<dbReference type="Pfam" id="PF13637">
    <property type="entry name" value="Ank_4"/>
    <property type="match status" value="1"/>
</dbReference>
<comment type="caution">
    <text evidence="2">The sequence shown here is derived from an EMBL/GenBank/DDBJ whole genome shotgun (WGS) entry which is preliminary data.</text>
</comment>
<dbReference type="InterPro" id="IPR052050">
    <property type="entry name" value="SecEffector_AnkRepeat"/>
</dbReference>
<reference evidence="2" key="1">
    <citation type="submission" date="2018-05" db="EMBL/GenBank/DDBJ databases">
        <title>Effector identification in a new, highly contiguous assembly of the strawberry crown rot pathogen Phytophthora cactorum.</title>
        <authorList>
            <person name="Armitage A.D."/>
            <person name="Nellist C.F."/>
            <person name="Bates H."/>
            <person name="Vickerstaff R.J."/>
            <person name="Harrison R.J."/>
        </authorList>
    </citation>
    <scope>NUCLEOTIDE SEQUENCE</scope>
    <source>
        <strain evidence="1">4040</strain>
        <strain evidence="2">P421</strain>
    </source>
</reference>
<evidence type="ECO:0008006" key="4">
    <source>
        <dbReference type="Google" id="ProtNLM"/>
    </source>
</evidence>
<dbReference type="Proteomes" id="UP000760860">
    <property type="component" value="Unassembled WGS sequence"/>
</dbReference>
<dbReference type="PANTHER" id="PTHR46586:SF3">
    <property type="entry name" value="ANKYRIN REPEAT-CONTAINING PROTEIN"/>
    <property type="match status" value="1"/>
</dbReference>
<dbReference type="AlphaFoldDB" id="A0A8T1HM86"/>
<dbReference type="SUPFAM" id="SSF48403">
    <property type="entry name" value="Ankyrin repeat"/>
    <property type="match status" value="1"/>
</dbReference>
<dbReference type="Gene3D" id="1.25.40.20">
    <property type="entry name" value="Ankyrin repeat-containing domain"/>
    <property type="match status" value="1"/>
</dbReference>
<evidence type="ECO:0000313" key="2">
    <source>
        <dbReference type="EMBL" id="KAG3213127.1"/>
    </source>
</evidence>
<proteinExistence type="predicted"/>
<dbReference type="EMBL" id="RCMV01000767">
    <property type="protein sequence ID" value="KAG3213127.1"/>
    <property type="molecule type" value="Genomic_DNA"/>
</dbReference>
<organism evidence="2 3">
    <name type="scientific">Phytophthora cactorum</name>
    <dbReference type="NCBI Taxonomy" id="29920"/>
    <lineage>
        <taxon>Eukaryota</taxon>
        <taxon>Sar</taxon>
        <taxon>Stramenopiles</taxon>
        <taxon>Oomycota</taxon>
        <taxon>Peronosporomycetes</taxon>
        <taxon>Peronosporales</taxon>
        <taxon>Peronosporaceae</taxon>
        <taxon>Phytophthora</taxon>
    </lineage>
</organism>
<dbReference type="EMBL" id="RCMK01000767">
    <property type="protein sequence ID" value="KAG2913107.1"/>
    <property type="molecule type" value="Genomic_DNA"/>
</dbReference>
<dbReference type="Proteomes" id="UP000736787">
    <property type="component" value="Unassembled WGS sequence"/>
</dbReference>
<protein>
    <recommendedName>
        <fullName evidence="4">Ankyrin repeat-containing domain</fullName>
    </recommendedName>
</protein>
<evidence type="ECO:0000313" key="1">
    <source>
        <dbReference type="EMBL" id="KAG2913107.1"/>
    </source>
</evidence>
<dbReference type="PANTHER" id="PTHR46586">
    <property type="entry name" value="ANKYRIN REPEAT-CONTAINING PROTEIN"/>
    <property type="match status" value="1"/>
</dbReference>
<evidence type="ECO:0000313" key="3">
    <source>
        <dbReference type="Proteomes" id="UP000760860"/>
    </source>
</evidence>
<dbReference type="InterPro" id="IPR002110">
    <property type="entry name" value="Ankyrin_rpt"/>
</dbReference>
<accession>A0A8T1HM86</accession>
<gene>
    <name evidence="1" type="ORF">PC117_g18686</name>
    <name evidence="2" type="ORF">PC129_g15936</name>
</gene>